<proteinExistence type="predicted"/>
<dbReference type="OrthoDB" id="5564356at2"/>
<dbReference type="EMBL" id="LUUK01000058">
    <property type="protein sequence ID" value="OAI23511.1"/>
    <property type="molecule type" value="Genomic_DNA"/>
</dbReference>
<comment type="caution">
    <text evidence="1">The sequence shown here is derived from an EMBL/GenBank/DDBJ whole genome shotgun (WGS) entry which is preliminary data.</text>
</comment>
<reference evidence="2" key="1">
    <citation type="submission" date="2016-03" db="EMBL/GenBank/DDBJ databases">
        <authorList>
            <person name="Heylen K."/>
            <person name="De Vos P."/>
            <person name="Vekeman B."/>
        </authorList>
    </citation>
    <scope>NUCLEOTIDE SEQUENCE [LARGE SCALE GENOMIC DNA]</scope>
    <source>
        <strain evidence="2">R-45383</strain>
    </source>
</reference>
<evidence type="ECO:0000313" key="2">
    <source>
        <dbReference type="Proteomes" id="UP000077628"/>
    </source>
</evidence>
<evidence type="ECO:0000313" key="1">
    <source>
        <dbReference type="EMBL" id="OAI23511.1"/>
    </source>
</evidence>
<dbReference type="Proteomes" id="UP000077628">
    <property type="component" value="Unassembled WGS sequence"/>
</dbReference>
<protein>
    <submittedName>
        <fullName evidence="1">Uncharacterized protein</fullName>
    </submittedName>
</protein>
<keyword evidence="2" id="KW-1185">Reference proteome</keyword>
<organism evidence="1 2">
    <name type="scientific">Methylomonas koyamae</name>
    <dbReference type="NCBI Taxonomy" id="702114"/>
    <lineage>
        <taxon>Bacteria</taxon>
        <taxon>Pseudomonadati</taxon>
        <taxon>Pseudomonadota</taxon>
        <taxon>Gammaproteobacteria</taxon>
        <taxon>Methylococcales</taxon>
        <taxon>Methylococcaceae</taxon>
        <taxon>Methylomonas</taxon>
    </lineage>
</organism>
<dbReference type="RefSeq" id="WP_064025888.1">
    <property type="nucleotide sequence ID" value="NZ_LUUK01000058.1"/>
</dbReference>
<dbReference type="AlphaFoldDB" id="A0A177P010"/>
<dbReference type="STRING" id="702114.A1355_21575"/>
<sequence>MSETRTLQQAYQTAVQPPRDPERLAQALNDWYQRWPTRNFLHPCVIDGKAALVCQADLSVSAADAYRELLAIAEAHGVLLRQDRRSSDCPPAHGNRRRDVGLVLTFCIGLLGWSRAVSADDLLTPPPSPAAQLVAPPAGAMQAIASRDEANHTLIKLRRTQPPSAADIANAYQQVANPQPAPADAAAAILDFLKNAYRPELGEPASVAADFESIAAYYAHYPAVAALIRDLDQQKVLLKYRKNTWQAQAWGNQYRVDSVTIYFDTRLGAQLLAEPGCDANPACGVSPADALLHELLHAKLMLLDSGHFIAGGGMAQNLYPFEHEREVIAEENRLYRSMNQEDGLARPLRHRHSGQLAEVSCPACAPHQQLAAAP</sequence>
<accession>A0A177P010</accession>
<gene>
    <name evidence="1" type="ORF">A1355_21575</name>
</gene>
<name>A0A177P010_9GAMM</name>